<dbReference type="PANTHER" id="PTHR39324">
    <property type="entry name" value="CALCIUM DODECIN"/>
    <property type="match status" value="1"/>
</dbReference>
<proteinExistence type="predicted"/>
<organism evidence="1">
    <name type="scientific">Caldithrix abyssi</name>
    <dbReference type="NCBI Taxonomy" id="187145"/>
    <lineage>
        <taxon>Bacteria</taxon>
        <taxon>Pseudomonadati</taxon>
        <taxon>Calditrichota</taxon>
        <taxon>Calditrichia</taxon>
        <taxon>Calditrichales</taxon>
        <taxon>Calditrichaceae</taxon>
        <taxon>Caldithrix</taxon>
    </lineage>
</organism>
<dbReference type="SUPFAM" id="SSF89807">
    <property type="entry name" value="Dodecin-like"/>
    <property type="match status" value="1"/>
</dbReference>
<protein>
    <submittedName>
        <fullName evidence="1">Dodecin domain-containing protein</fullName>
    </submittedName>
</protein>
<dbReference type="Proteomes" id="UP000885779">
    <property type="component" value="Unassembled WGS sequence"/>
</dbReference>
<accession>A0A7V4WW03</accession>
<gene>
    <name evidence="1" type="ORF">ENK44_11905</name>
</gene>
<comment type="caution">
    <text evidence="1">The sequence shown here is derived from an EMBL/GenBank/DDBJ whole genome shotgun (WGS) entry which is preliminary data.</text>
</comment>
<dbReference type="NCBIfam" id="NF043052">
    <property type="entry name" value="DodecBact"/>
    <property type="match status" value="1"/>
</dbReference>
<dbReference type="EMBL" id="DRQG01000109">
    <property type="protein sequence ID" value="HGY56403.1"/>
    <property type="molecule type" value="Genomic_DNA"/>
</dbReference>
<dbReference type="Pfam" id="PF07311">
    <property type="entry name" value="Dodecin"/>
    <property type="match status" value="1"/>
</dbReference>
<reference evidence="1" key="1">
    <citation type="journal article" date="2020" name="mSystems">
        <title>Genome- and Community-Level Interaction Insights into Carbon Utilization and Element Cycling Functions of Hydrothermarchaeota in Hydrothermal Sediment.</title>
        <authorList>
            <person name="Zhou Z."/>
            <person name="Liu Y."/>
            <person name="Xu W."/>
            <person name="Pan J."/>
            <person name="Luo Z.H."/>
            <person name="Li M."/>
        </authorList>
    </citation>
    <scope>NUCLEOTIDE SEQUENCE [LARGE SCALE GENOMIC DNA]</scope>
    <source>
        <strain evidence="1">HyVt-577</strain>
    </source>
</reference>
<sequence length="68" mass="7617">MSNVYKLIELVGVSEKSYEEAIQNAIKKASKSLKAISWFQVIEQRGAVKDGNVTEFQVILKVGFKLVD</sequence>
<dbReference type="InterPro" id="IPR025543">
    <property type="entry name" value="Dodecin-like"/>
</dbReference>
<dbReference type="InterPro" id="IPR050049">
    <property type="entry name" value="Dodecin_bact"/>
</dbReference>
<dbReference type="InterPro" id="IPR036694">
    <property type="entry name" value="Dodecin-like_sf"/>
</dbReference>
<evidence type="ECO:0000313" key="1">
    <source>
        <dbReference type="EMBL" id="HGY56403.1"/>
    </source>
</evidence>
<dbReference type="Gene3D" id="3.30.1660.10">
    <property type="entry name" value="Flavin-binding protein dodecin"/>
    <property type="match status" value="1"/>
</dbReference>
<name>A0A7V4WW03_CALAY</name>
<dbReference type="PANTHER" id="PTHR39324:SF1">
    <property type="entry name" value="CALCIUM DODECIN"/>
    <property type="match status" value="1"/>
</dbReference>
<dbReference type="InterPro" id="IPR009923">
    <property type="entry name" value="Dodecin"/>
</dbReference>
<dbReference type="AlphaFoldDB" id="A0A7V4WW03"/>